<feature type="transmembrane region" description="Helical" evidence="12">
    <location>
        <begin position="772"/>
        <end position="791"/>
    </location>
</feature>
<dbReference type="GO" id="GO:0036376">
    <property type="term" value="P:sodium ion export across plasma membrane"/>
    <property type="evidence" value="ECO:0007669"/>
    <property type="project" value="TreeGrafter"/>
</dbReference>
<evidence type="ECO:0000256" key="2">
    <source>
        <dbReference type="ARBA" id="ARBA00005675"/>
    </source>
</evidence>
<dbReference type="SUPFAM" id="SSF81653">
    <property type="entry name" value="Calcium ATPase, transduction domain A"/>
    <property type="match status" value="1"/>
</dbReference>
<dbReference type="FunFam" id="3.40.50.1000:FF:000001">
    <property type="entry name" value="Phospholipid-transporting ATPase IC"/>
    <property type="match status" value="1"/>
</dbReference>
<accession>A0A941BRQ9</accession>
<dbReference type="Pfam" id="PF13246">
    <property type="entry name" value="Cation_ATPase"/>
    <property type="match status" value="1"/>
</dbReference>
<dbReference type="Pfam" id="PF00122">
    <property type="entry name" value="E1-E2_ATPase"/>
    <property type="match status" value="1"/>
</dbReference>
<evidence type="ECO:0000256" key="1">
    <source>
        <dbReference type="ARBA" id="ARBA00004651"/>
    </source>
</evidence>
<dbReference type="EMBL" id="JAGQDE010000017">
    <property type="protein sequence ID" value="MBQ0960720.1"/>
    <property type="molecule type" value="Genomic_DNA"/>
</dbReference>
<dbReference type="Pfam" id="PF00689">
    <property type="entry name" value="Cation_ATPase_C"/>
    <property type="match status" value="1"/>
</dbReference>
<dbReference type="PRINTS" id="PR00121">
    <property type="entry name" value="NAKATPASE"/>
</dbReference>
<dbReference type="GO" id="GO:1902600">
    <property type="term" value="P:proton transmembrane transport"/>
    <property type="evidence" value="ECO:0007669"/>
    <property type="project" value="TreeGrafter"/>
</dbReference>
<evidence type="ECO:0000256" key="5">
    <source>
        <dbReference type="ARBA" id="ARBA00022692"/>
    </source>
</evidence>
<reference evidence="14" key="1">
    <citation type="submission" date="2021-04" db="EMBL/GenBank/DDBJ databases">
        <title>The genome sequence of Ideonella sp. 4Y11.</title>
        <authorList>
            <person name="Liu Y."/>
        </authorList>
    </citation>
    <scope>NUCLEOTIDE SEQUENCE</scope>
    <source>
        <strain evidence="14">4Y11</strain>
    </source>
</reference>
<dbReference type="Gene3D" id="1.20.1110.10">
    <property type="entry name" value="Calcium-transporting ATPase, transmembrane domain"/>
    <property type="match status" value="1"/>
</dbReference>
<dbReference type="Gene3D" id="3.40.1110.10">
    <property type="entry name" value="Calcium-transporting ATPase, cytoplasmic domain N"/>
    <property type="match status" value="1"/>
</dbReference>
<keyword evidence="9" id="KW-1278">Translocase</keyword>
<feature type="transmembrane region" description="Helical" evidence="12">
    <location>
        <begin position="727"/>
        <end position="748"/>
    </location>
</feature>
<dbReference type="GO" id="GO:0006883">
    <property type="term" value="P:intracellular sodium ion homeostasis"/>
    <property type="evidence" value="ECO:0007669"/>
    <property type="project" value="TreeGrafter"/>
</dbReference>
<evidence type="ECO:0000256" key="7">
    <source>
        <dbReference type="ARBA" id="ARBA00022840"/>
    </source>
</evidence>
<dbReference type="InterPro" id="IPR023298">
    <property type="entry name" value="ATPase_P-typ_TM_dom_sf"/>
</dbReference>
<dbReference type="GO" id="GO:0005886">
    <property type="term" value="C:plasma membrane"/>
    <property type="evidence" value="ECO:0007669"/>
    <property type="project" value="UniProtKB-SubCell"/>
</dbReference>
<evidence type="ECO:0000256" key="4">
    <source>
        <dbReference type="ARBA" id="ARBA00022553"/>
    </source>
</evidence>
<dbReference type="PRINTS" id="PR00119">
    <property type="entry name" value="CATATPASE"/>
</dbReference>
<keyword evidence="11 12" id="KW-0472">Membrane</keyword>
<evidence type="ECO:0000256" key="8">
    <source>
        <dbReference type="ARBA" id="ARBA00022842"/>
    </source>
</evidence>
<dbReference type="InterPro" id="IPR050510">
    <property type="entry name" value="Cation_transp_ATPase_P-type"/>
</dbReference>
<name>A0A941BRQ9_9BURK</name>
<sequence>MVSTQPATAIDWHALPPGEALRRLNTDALCGLPAGEAARRLAQHGPNALPEPPSRPLWSIFLHQLRSPLIAILGVAAGLALAMGHLGDAAVIVVVVLVNGVLGSLQEGRAERSMAALRQLSAVQVRVWRDGAEQRVSAHTLVPGDLLLLAAGDAVVADARLLEAVRLQVAEAALTGESVPVTKTVAAVPEASALADRHCLLHAGTLVTAGRARAVVVATGRHTEIGRIAGLTERAQEPPTPLEQRLERFGRTLTLAALGLFALVMALGLWRGMPLAEVLMVAISQMVSMVPEGLPVAMTIALAVGMQRMAARGAIICRLAAVETLGSTTVICSDKTGTLTRNEMTVVALWLPGDGGGHRLDVQGSGYAPLGALQHADGRAAAPDLAGLQALARAAVLCNDAQLLPPADGGAWQMVGDPTEGALLTLAAKLGLDLDATRAAAPRLAEQPFDADTQRMATLHRCAHSRAQWLVKGSPEAVLRLCGAEQPDTLQAARSQAEALAAQALRVLALAVVDGVDPASAPAPDDPTLAARGRLLGLVGQIDPPREAAAAAVAACQAAGIRPVMVTGDHKLTGLAIARQLGIAGADDRAVDGPELERMGEAELLDALPGIAVFARVQPAQKLRIVEALQSRGEVVAMTGDGVNDAPALARADVGVAMGRSGTEVAKSAARIVITDDDFATLVHAVEQGRVVYANLKKVILYLFATSVDEVILLLLCLLAGLPLPLLAVQILWINIVTEGTLTVNLVMDPADGDEMRRQPTARNEALFDRTMLLRAALMALSAAAVAFVWFQWRLQSGVALDQARTEVFTLVALTQWFNMLNCRSATTSVFQRRSLRNRWLVGGLVVSVLLQAAVLYWPAMNALFHTVPLDGRTLLVLMALAAVVLAVEELRKHGMRA</sequence>
<dbReference type="InterPro" id="IPR023299">
    <property type="entry name" value="ATPase_P-typ_cyto_dom_N"/>
</dbReference>
<dbReference type="AlphaFoldDB" id="A0A941BRQ9"/>
<dbReference type="InterPro" id="IPR044492">
    <property type="entry name" value="P_typ_ATPase_HD_dom"/>
</dbReference>
<keyword evidence="15" id="KW-1185">Reference proteome</keyword>
<dbReference type="PROSITE" id="PS00154">
    <property type="entry name" value="ATPASE_E1_E2"/>
    <property type="match status" value="1"/>
</dbReference>
<dbReference type="NCBIfam" id="TIGR01494">
    <property type="entry name" value="ATPase_P-type"/>
    <property type="match status" value="2"/>
</dbReference>
<dbReference type="InterPro" id="IPR001757">
    <property type="entry name" value="P_typ_ATPase"/>
</dbReference>
<dbReference type="InterPro" id="IPR008250">
    <property type="entry name" value="ATPase_P-typ_transduc_dom_A_sf"/>
</dbReference>
<dbReference type="Pfam" id="PF08282">
    <property type="entry name" value="Hydrolase_3"/>
    <property type="match status" value="1"/>
</dbReference>
<keyword evidence="4" id="KW-0597">Phosphoprotein</keyword>
<evidence type="ECO:0000256" key="11">
    <source>
        <dbReference type="ARBA" id="ARBA00023136"/>
    </source>
</evidence>
<dbReference type="GO" id="GO:0005524">
    <property type="term" value="F:ATP binding"/>
    <property type="evidence" value="ECO:0007669"/>
    <property type="project" value="UniProtKB-KW"/>
</dbReference>
<feature type="transmembrane region" description="Helical" evidence="12">
    <location>
        <begin position="89"/>
        <end position="105"/>
    </location>
</feature>
<evidence type="ECO:0000256" key="12">
    <source>
        <dbReference type="SAM" id="Phobius"/>
    </source>
</evidence>
<feature type="domain" description="Cation-transporting P-type ATPase N-terminal" evidence="13">
    <location>
        <begin position="11"/>
        <end position="85"/>
    </location>
</feature>
<keyword evidence="8" id="KW-0460">Magnesium</keyword>
<dbReference type="Gene3D" id="2.70.150.10">
    <property type="entry name" value="Calcium-transporting ATPase, cytoplasmic transduction domain A"/>
    <property type="match status" value="1"/>
</dbReference>
<dbReference type="InterPro" id="IPR004014">
    <property type="entry name" value="ATPase_P-typ_cation-transptr_N"/>
</dbReference>
<feature type="transmembrane region" description="Helical" evidence="12">
    <location>
        <begin position="699"/>
        <end position="721"/>
    </location>
</feature>
<evidence type="ECO:0000256" key="6">
    <source>
        <dbReference type="ARBA" id="ARBA00022741"/>
    </source>
</evidence>
<comment type="caution">
    <text evidence="14">The sequence shown here is derived from an EMBL/GenBank/DDBJ whole genome shotgun (WGS) entry which is preliminary data.</text>
</comment>
<dbReference type="Gene3D" id="3.40.50.1000">
    <property type="entry name" value="HAD superfamily/HAD-like"/>
    <property type="match status" value="1"/>
</dbReference>
<dbReference type="SFLD" id="SFLDG00002">
    <property type="entry name" value="C1.7:_P-type_atpase_like"/>
    <property type="match status" value="1"/>
</dbReference>
<dbReference type="SFLD" id="SFLDF00027">
    <property type="entry name" value="p-type_atpase"/>
    <property type="match status" value="1"/>
</dbReference>
<dbReference type="PANTHER" id="PTHR43294:SF21">
    <property type="entry name" value="CATION TRANSPORTING ATPASE"/>
    <property type="match status" value="1"/>
</dbReference>
<comment type="similarity">
    <text evidence="2">Belongs to the cation transport ATPase (P-type) (TC 3.A.3) family. Type IIA subfamily.</text>
</comment>
<dbReference type="SMART" id="SM00831">
    <property type="entry name" value="Cation_ATPase_N"/>
    <property type="match status" value="1"/>
</dbReference>
<evidence type="ECO:0000256" key="10">
    <source>
        <dbReference type="ARBA" id="ARBA00022989"/>
    </source>
</evidence>
<dbReference type="SUPFAM" id="SSF56784">
    <property type="entry name" value="HAD-like"/>
    <property type="match status" value="1"/>
</dbReference>
<evidence type="ECO:0000313" key="15">
    <source>
        <dbReference type="Proteomes" id="UP000678374"/>
    </source>
</evidence>
<dbReference type="Pfam" id="PF00690">
    <property type="entry name" value="Cation_ATPase_N"/>
    <property type="match status" value="1"/>
</dbReference>
<dbReference type="InterPro" id="IPR036412">
    <property type="entry name" value="HAD-like_sf"/>
</dbReference>
<proteinExistence type="inferred from homology"/>
<protein>
    <submittedName>
        <fullName evidence="14">HAD-IC family P-type ATPase</fullName>
    </submittedName>
</protein>
<dbReference type="GO" id="GO:0030007">
    <property type="term" value="P:intracellular potassium ion homeostasis"/>
    <property type="evidence" value="ECO:0007669"/>
    <property type="project" value="TreeGrafter"/>
</dbReference>
<dbReference type="InterPro" id="IPR023214">
    <property type="entry name" value="HAD_sf"/>
</dbReference>
<evidence type="ECO:0000313" key="14">
    <source>
        <dbReference type="EMBL" id="MBQ0960720.1"/>
    </source>
</evidence>
<feature type="transmembrane region" description="Helical" evidence="12">
    <location>
        <begin position="252"/>
        <end position="270"/>
    </location>
</feature>
<feature type="transmembrane region" description="Helical" evidence="12">
    <location>
        <begin position="840"/>
        <end position="860"/>
    </location>
</feature>
<dbReference type="FunFam" id="2.70.150.10:FF:000160">
    <property type="entry name" value="Sarcoplasmic/endoplasmic reticulum calcium ATPase 1"/>
    <property type="match status" value="1"/>
</dbReference>
<keyword evidence="5 12" id="KW-0812">Transmembrane</keyword>
<dbReference type="PANTHER" id="PTHR43294">
    <property type="entry name" value="SODIUM/POTASSIUM-TRANSPORTING ATPASE SUBUNIT ALPHA"/>
    <property type="match status" value="1"/>
</dbReference>
<feature type="transmembrane region" description="Helical" evidence="12">
    <location>
        <begin position="65"/>
        <end position="83"/>
    </location>
</feature>
<dbReference type="GO" id="GO:0016887">
    <property type="term" value="F:ATP hydrolysis activity"/>
    <property type="evidence" value="ECO:0007669"/>
    <property type="project" value="InterPro"/>
</dbReference>
<organism evidence="14 15">
    <name type="scientific">Ideonella aquatica</name>
    <dbReference type="NCBI Taxonomy" id="2824119"/>
    <lineage>
        <taxon>Bacteria</taxon>
        <taxon>Pseudomonadati</taxon>
        <taxon>Pseudomonadota</taxon>
        <taxon>Betaproteobacteria</taxon>
        <taxon>Burkholderiales</taxon>
        <taxon>Sphaerotilaceae</taxon>
        <taxon>Ideonella</taxon>
    </lineage>
</organism>
<dbReference type="Proteomes" id="UP000678374">
    <property type="component" value="Unassembled WGS sequence"/>
</dbReference>
<dbReference type="GO" id="GO:0005391">
    <property type="term" value="F:P-type sodium:potassium-exchanging transporter activity"/>
    <property type="evidence" value="ECO:0007669"/>
    <property type="project" value="TreeGrafter"/>
</dbReference>
<dbReference type="GO" id="GO:1990573">
    <property type="term" value="P:potassium ion import across plasma membrane"/>
    <property type="evidence" value="ECO:0007669"/>
    <property type="project" value="TreeGrafter"/>
</dbReference>
<dbReference type="SUPFAM" id="SSF81660">
    <property type="entry name" value="Metal cation-transporting ATPase, ATP-binding domain N"/>
    <property type="match status" value="1"/>
</dbReference>
<keyword evidence="7" id="KW-0067">ATP-binding</keyword>
<evidence type="ECO:0000256" key="9">
    <source>
        <dbReference type="ARBA" id="ARBA00022967"/>
    </source>
</evidence>
<keyword evidence="6" id="KW-0547">Nucleotide-binding</keyword>
<feature type="transmembrane region" description="Helical" evidence="12">
    <location>
        <begin position="803"/>
        <end position="820"/>
    </location>
</feature>
<comment type="subcellular location">
    <subcellularLocation>
        <location evidence="1">Cell membrane</location>
        <topology evidence="1">Multi-pass membrane protein</topology>
    </subcellularLocation>
</comment>
<feature type="transmembrane region" description="Helical" evidence="12">
    <location>
        <begin position="872"/>
        <end position="888"/>
    </location>
</feature>
<gene>
    <name evidence="14" type="ORF">KAK06_17325</name>
</gene>
<dbReference type="InterPro" id="IPR018303">
    <property type="entry name" value="ATPase_P-typ_P_site"/>
</dbReference>
<feature type="transmembrane region" description="Helical" evidence="12">
    <location>
        <begin position="282"/>
        <end position="304"/>
    </location>
</feature>
<keyword evidence="10 12" id="KW-1133">Transmembrane helix</keyword>
<dbReference type="SFLD" id="SFLDS00003">
    <property type="entry name" value="Haloacid_Dehalogenase"/>
    <property type="match status" value="1"/>
</dbReference>
<evidence type="ECO:0000256" key="3">
    <source>
        <dbReference type="ARBA" id="ARBA00022475"/>
    </source>
</evidence>
<dbReference type="InterPro" id="IPR006068">
    <property type="entry name" value="ATPase_P-typ_cation-transptr_C"/>
</dbReference>
<dbReference type="InterPro" id="IPR059000">
    <property type="entry name" value="ATPase_P-type_domA"/>
</dbReference>
<evidence type="ECO:0000259" key="13">
    <source>
        <dbReference type="SMART" id="SM00831"/>
    </source>
</evidence>
<keyword evidence="3" id="KW-1003">Cell membrane</keyword>
<dbReference type="SUPFAM" id="SSF81665">
    <property type="entry name" value="Calcium ATPase, transmembrane domain M"/>
    <property type="match status" value="1"/>
</dbReference>